<evidence type="ECO:0000313" key="3">
    <source>
        <dbReference type="Proteomes" id="UP000256964"/>
    </source>
</evidence>
<proteinExistence type="predicted"/>
<feature type="compositionally biased region" description="Basic and acidic residues" evidence="1">
    <location>
        <begin position="217"/>
        <end position="227"/>
    </location>
</feature>
<dbReference type="EMBL" id="KZ857417">
    <property type="protein sequence ID" value="RDX47686.1"/>
    <property type="molecule type" value="Genomic_DNA"/>
</dbReference>
<gene>
    <name evidence="2" type="ORF">OH76DRAFT_1523769</name>
</gene>
<organism evidence="2 3">
    <name type="scientific">Lentinus brumalis</name>
    <dbReference type="NCBI Taxonomy" id="2498619"/>
    <lineage>
        <taxon>Eukaryota</taxon>
        <taxon>Fungi</taxon>
        <taxon>Dikarya</taxon>
        <taxon>Basidiomycota</taxon>
        <taxon>Agaricomycotina</taxon>
        <taxon>Agaricomycetes</taxon>
        <taxon>Polyporales</taxon>
        <taxon>Polyporaceae</taxon>
        <taxon>Lentinus</taxon>
    </lineage>
</organism>
<evidence type="ECO:0000256" key="1">
    <source>
        <dbReference type="SAM" id="MobiDB-lite"/>
    </source>
</evidence>
<sequence>MPYYTRLAPSTNSHKGQVITLGPPKKRHRISRIFSTLDSHPSLPLSASCCPRQLGATYALLGPDCGARTLFPSLPPVITSPRPPHSSARIVSHLEAHLVVANASRPWVLESALPLFYLSFAVSPALRFDVRHILLYVLPHLPQVQAELAFPLVPLNFLPTPAWPGSETPAGPARHLLQPASTGAAPSSLARRRHAPGFSGRGAADPHGVGPPSSHPRASDRNSGDVRDVEVNRPHCIPSAQIAYPRPHPGLRQPLNSVDDAYDVRIVRLVEFKGSSLLRLPPVRHCHHRDSHPDLQRRRRSKSRYVHVLRPARRQRPSAPITIACPPCVDHAFDGLCIVPLTSAHLHALSPVSSCFRCCVPVSVSGLFKILLRRPSRVRVRHIRLSAFAPSLVLAAPYSVRGIAARQRVSLRVGLCVRAGCRLAPWSVYCSRPIYVGYSQLLVEWRLGCSGSRAVPSETVSKKWDLRRACLTGLSRSRRMGRVPCHSRSGAVLLMPSTIMAAFMRDRLCRSAAAAPATSTGVNSTFPVETYWARGVVPQLSSRRKADGSEGSCVWMAPAHSILMFSCARVRAILSSRPSLMFLTTQLLHAAIVGKARWWWSPEEEPDP</sequence>
<dbReference type="Proteomes" id="UP000256964">
    <property type="component" value="Unassembled WGS sequence"/>
</dbReference>
<feature type="region of interest" description="Disordered" evidence="1">
    <location>
        <begin position="168"/>
        <end position="227"/>
    </location>
</feature>
<keyword evidence="3" id="KW-1185">Reference proteome</keyword>
<evidence type="ECO:0000313" key="2">
    <source>
        <dbReference type="EMBL" id="RDX47686.1"/>
    </source>
</evidence>
<protein>
    <submittedName>
        <fullName evidence="2">Uncharacterized protein</fullName>
    </submittedName>
</protein>
<reference evidence="2 3" key="1">
    <citation type="journal article" date="2018" name="Biotechnol. Biofuels">
        <title>Integrative visual omics of the white-rot fungus Polyporus brumalis exposes the biotechnological potential of its oxidative enzymes for delignifying raw plant biomass.</title>
        <authorList>
            <person name="Miyauchi S."/>
            <person name="Rancon A."/>
            <person name="Drula E."/>
            <person name="Hage H."/>
            <person name="Chaduli D."/>
            <person name="Favel A."/>
            <person name="Grisel S."/>
            <person name="Henrissat B."/>
            <person name="Herpoel-Gimbert I."/>
            <person name="Ruiz-Duenas F.J."/>
            <person name="Chevret D."/>
            <person name="Hainaut M."/>
            <person name="Lin J."/>
            <person name="Wang M."/>
            <person name="Pangilinan J."/>
            <person name="Lipzen A."/>
            <person name="Lesage-Meessen L."/>
            <person name="Navarro D."/>
            <person name="Riley R."/>
            <person name="Grigoriev I.V."/>
            <person name="Zhou S."/>
            <person name="Raouche S."/>
            <person name="Rosso M.N."/>
        </authorList>
    </citation>
    <scope>NUCLEOTIDE SEQUENCE [LARGE SCALE GENOMIC DNA]</scope>
    <source>
        <strain evidence="2 3">BRFM 1820</strain>
    </source>
</reference>
<dbReference type="AlphaFoldDB" id="A0A371D564"/>
<accession>A0A371D564</accession>
<name>A0A371D564_9APHY</name>